<evidence type="ECO:0000313" key="3">
    <source>
        <dbReference type="Proteomes" id="UP000829720"/>
    </source>
</evidence>
<dbReference type="AlphaFoldDB" id="A0A8T3E452"/>
<sequence>MSRQPGSKENKDFLSFSDMAAPIVSGDSEGVYTELTSQDNHEYYTLSRTSHDSPGPQHTDKTAQSLHPYKRTAVCLGLLCALLLIATLALLVLYTSLSQKYSALDASLKSGTGDEHKDEQLRHCTWLKELLQKKHENQRAPQLIIVVPQIVWEENAHRDELPRPIRLKLDKTKKAAENGKVCTRLSPVTDS</sequence>
<keyword evidence="1" id="KW-0472">Membrane</keyword>
<dbReference type="EMBL" id="JAERUA010000001">
    <property type="protein sequence ID" value="KAI1904062.1"/>
    <property type="molecule type" value="Genomic_DNA"/>
</dbReference>
<accession>A0A8T3E452</accession>
<gene>
    <name evidence="2" type="ORF">AGOR_G00001810</name>
</gene>
<name>A0A8T3E452_9TELE</name>
<keyword evidence="3" id="KW-1185">Reference proteome</keyword>
<reference evidence="2" key="1">
    <citation type="submission" date="2021-01" db="EMBL/GenBank/DDBJ databases">
        <authorList>
            <person name="Zahm M."/>
            <person name="Roques C."/>
            <person name="Cabau C."/>
            <person name="Klopp C."/>
            <person name="Donnadieu C."/>
            <person name="Jouanno E."/>
            <person name="Lampietro C."/>
            <person name="Louis A."/>
            <person name="Herpin A."/>
            <person name="Echchiki A."/>
            <person name="Berthelot C."/>
            <person name="Parey E."/>
            <person name="Roest-Crollius H."/>
            <person name="Braasch I."/>
            <person name="Postlethwait J."/>
            <person name="Bobe J."/>
            <person name="Montfort J."/>
            <person name="Bouchez O."/>
            <person name="Begum T."/>
            <person name="Mejri S."/>
            <person name="Adams A."/>
            <person name="Chen W.-J."/>
            <person name="Guiguen Y."/>
        </authorList>
    </citation>
    <scope>NUCLEOTIDE SEQUENCE</scope>
    <source>
        <tissue evidence="2">Blood</tissue>
    </source>
</reference>
<protein>
    <submittedName>
        <fullName evidence="2">Uncharacterized protein</fullName>
    </submittedName>
</protein>
<keyword evidence="1" id="KW-0812">Transmembrane</keyword>
<evidence type="ECO:0000313" key="2">
    <source>
        <dbReference type="EMBL" id="KAI1904062.1"/>
    </source>
</evidence>
<comment type="caution">
    <text evidence="2">The sequence shown here is derived from an EMBL/GenBank/DDBJ whole genome shotgun (WGS) entry which is preliminary data.</text>
</comment>
<dbReference type="Proteomes" id="UP000829720">
    <property type="component" value="Unassembled WGS sequence"/>
</dbReference>
<organism evidence="2 3">
    <name type="scientific">Albula goreensis</name>
    <dbReference type="NCBI Taxonomy" id="1534307"/>
    <lineage>
        <taxon>Eukaryota</taxon>
        <taxon>Metazoa</taxon>
        <taxon>Chordata</taxon>
        <taxon>Craniata</taxon>
        <taxon>Vertebrata</taxon>
        <taxon>Euteleostomi</taxon>
        <taxon>Actinopterygii</taxon>
        <taxon>Neopterygii</taxon>
        <taxon>Teleostei</taxon>
        <taxon>Albuliformes</taxon>
        <taxon>Albulidae</taxon>
        <taxon>Albula</taxon>
    </lineage>
</organism>
<feature type="transmembrane region" description="Helical" evidence="1">
    <location>
        <begin position="73"/>
        <end position="94"/>
    </location>
</feature>
<keyword evidence="1" id="KW-1133">Transmembrane helix</keyword>
<proteinExistence type="predicted"/>
<evidence type="ECO:0000256" key="1">
    <source>
        <dbReference type="SAM" id="Phobius"/>
    </source>
</evidence>